<gene>
    <name evidence="1" type="ORF">CR513_34485</name>
</gene>
<evidence type="ECO:0000313" key="2">
    <source>
        <dbReference type="Proteomes" id="UP000257109"/>
    </source>
</evidence>
<reference evidence="1" key="1">
    <citation type="submission" date="2018-05" db="EMBL/GenBank/DDBJ databases">
        <title>Draft genome of Mucuna pruriens seed.</title>
        <authorList>
            <person name="Nnadi N.E."/>
            <person name="Vos R."/>
            <person name="Hasami M.H."/>
            <person name="Devisetty U.K."/>
            <person name="Aguiy J.C."/>
        </authorList>
    </citation>
    <scope>NUCLEOTIDE SEQUENCE [LARGE SCALE GENOMIC DNA]</scope>
    <source>
        <strain evidence="1">JCA_2017</strain>
    </source>
</reference>
<sequence>MWLPYPPLELSTTRLHKLSKKHCGQGVFAIHLYGIYFHEKIKHIDIRLYWMKDVVFDGTMQILWTTQHILSPKWLLLPKEDLNLVKIEDD</sequence>
<accession>A0A371G1N5</accession>
<organism evidence="1 2">
    <name type="scientific">Mucuna pruriens</name>
    <name type="common">Velvet bean</name>
    <name type="synonym">Dolichos pruriens</name>
    <dbReference type="NCBI Taxonomy" id="157652"/>
    <lineage>
        <taxon>Eukaryota</taxon>
        <taxon>Viridiplantae</taxon>
        <taxon>Streptophyta</taxon>
        <taxon>Embryophyta</taxon>
        <taxon>Tracheophyta</taxon>
        <taxon>Spermatophyta</taxon>
        <taxon>Magnoliopsida</taxon>
        <taxon>eudicotyledons</taxon>
        <taxon>Gunneridae</taxon>
        <taxon>Pentapetalae</taxon>
        <taxon>rosids</taxon>
        <taxon>fabids</taxon>
        <taxon>Fabales</taxon>
        <taxon>Fabaceae</taxon>
        <taxon>Papilionoideae</taxon>
        <taxon>50 kb inversion clade</taxon>
        <taxon>NPAAA clade</taxon>
        <taxon>indigoferoid/millettioid clade</taxon>
        <taxon>Phaseoleae</taxon>
        <taxon>Mucuna</taxon>
    </lineage>
</organism>
<name>A0A371G1N5_MUCPR</name>
<dbReference type="AlphaFoldDB" id="A0A371G1N5"/>
<dbReference type="Proteomes" id="UP000257109">
    <property type="component" value="Unassembled WGS sequence"/>
</dbReference>
<proteinExistence type="predicted"/>
<feature type="non-terminal residue" evidence="1">
    <location>
        <position position="1"/>
    </location>
</feature>
<protein>
    <submittedName>
        <fullName evidence="1">Uncharacterized protein</fullName>
    </submittedName>
</protein>
<dbReference type="EMBL" id="QJKJ01007043">
    <property type="protein sequence ID" value="RDX84466.1"/>
    <property type="molecule type" value="Genomic_DNA"/>
</dbReference>
<keyword evidence="2" id="KW-1185">Reference proteome</keyword>
<comment type="caution">
    <text evidence="1">The sequence shown here is derived from an EMBL/GenBank/DDBJ whole genome shotgun (WGS) entry which is preliminary data.</text>
</comment>
<evidence type="ECO:0000313" key="1">
    <source>
        <dbReference type="EMBL" id="RDX84466.1"/>
    </source>
</evidence>